<dbReference type="SMART" id="SM00267">
    <property type="entry name" value="GGDEF"/>
    <property type="match status" value="1"/>
</dbReference>
<dbReference type="SUPFAM" id="SSF55073">
    <property type="entry name" value="Nucleotide cyclase"/>
    <property type="match status" value="1"/>
</dbReference>
<dbReference type="InterPro" id="IPR052155">
    <property type="entry name" value="Biofilm_reg_signaling"/>
</dbReference>
<keyword evidence="1" id="KW-0812">Transmembrane</keyword>
<dbReference type="PANTHER" id="PTHR44757">
    <property type="entry name" value="DIGUANYLATE CYCLASE DGCP"/>
    <property type="match status" value="1"/>
</dbReference>
<dbReference type="InterPro" id="IPR043128">
    <property type="entry name" value="Rev_trsase/Diguanyl_cyclase"/>
</dbReference>
<feature type="transmembrane region" description="Helical" evidence="1">
    <location>
        <begin position="272"/>
        <end position="291"/>
    </location>
</feature>
<protein>
    <submittedName>
        <fullName evidence="4">Bifunctional diguanylate cyclase/phosphodiesterase</fullName>
    </submittedName>
</protein>
<dbReference type="Gene3D" id="3.20.20.450">
    <property type="entry name" value="EAL domain"/>
    <property type="match status" value="1"/>
</dbReference>
<evidence type="ECO:0000259" key="3">
    <source>
        <dbReference type="PROSITE" id="PS50887"/>
    </source>
</evidence>
<dbReference type="Pfam" id="PF05228">
    <property type="entry name" value="CHASE4"/>
    <property type="match status" value="1"/>
</dbReference>
<evidence type="ECO:0000256" key="1">
    <source>
        <dbReference type="SAM" id="Phobius"/>
    </source>
</evidence>
<dbReference type="RefSeq" id="WP_189424102.1">
    <property type="nucleotide sequence ID" value="NZ_BMZE01000001.1"/>
</dbReference>
<accession>A0A918S293</accession>
<keyword evidence="5" id="KW-1185">Reference proteome</keyword>
<dbReference type="CDD" id="cd01948">
    <property type="entry name" value="EAL"/>
    <property type="match status" value="1"/>
</dbReference>
<dbReference type="Gene3D" id="3.30.70.270">
    <property type="match status" value="1"/>
</dbReference>
<dbReference type="CDD" id="cd01949">
    <property type="entry name" value="GGDEF"/>
    <property type="match status" value="1"/>
</dbReference>
<dbReference type="NCBIfam" id="TIGR00254">
    <property type="entry name" value="GGDEF"/>
    <property type="match status" value="1"/>
</dbReference>
<feature type="domain" description="EAL" evidence="2">
    <location>
        <begin position="481"/>
        <end position="731"/>
    </location>
</feature>
<feature type="domain" description="GGDEF" evidence="3">
    <location>
        <begin position="339"/>
        <end position="472"/>
    </location>
</feature>
<feature type="transmembrane region" description="Helical" evidence="1">
    <location>
        <begin position="20"/>
        <end position="41"/>
    </location>
</feature>
<dbReference type="PROSITE" id="PS50883">
    <property type="entry name" value="EAL"/>
    <property type="match status" value="1"/>
</dbReference>
<proteinExistence type="predicted"/>
<dbReference type="EMBL" id="BMZE01000001">
    <property type="protein sequence ID" value="GHA17503.1"/>
    <property type="molecule type" value="Genomic_DNA"/>
</dbReference>
<dbReference type="GO" id="GO:0003824">
    <property type="term" value="F:catalytic activity"/>
    <property type="evidence" value="ECO:0007669"/>
    <property type="project" value="UniProtKB-ARBA"/>
</dbReference>
<dbReference type="InterPro" id="IPR035919">
    <property type="entry name" value="EAL_sf"/>
</dbReference>
<dbReference type="InterPro" id="IPR029787">
    <property type="entry name" value="Nucleotide_cyclase"/>
</dbReference>
<dbReference type="Pfam" id="PF00990">
    <property type="entry name" value="GGDEF"/>
    <property type="match status" value="1"/>
</dbReference>
<dbReference type="Proteomes" id="UP000646579">
    <property type="component" value="Unassembled WGS sequence"/>
</dbReference>
<dbReference type="SMART" id="SM00052">
    <property type="entry name" value="EAL"/>
    <property type="match status" value="1"/>
</dbReference>
<dbReference type="AlphaFoldDB" id="A0A918S293"/>
<name>A0A918S293_9HYPH</name>
<organism evidence="4 5">
    <name type="scientific">Devosia pacifica</name>
    <dbReference type="NCBI Taxonomy" id="1335967"/>
    <lineage>
        <taxon>Bacteria</taxon>
        <taxon>Pseudomonadati</taxon>
        <taxon>Pseudomonadota</taxon>
        <taxon>Alphaproteobacteria</taxon>
        <taxon>Hyphomicrobiales</taxon>
        <taxon>Devosiaceae</taxon>
        <taxon>Devosia</taxon>
    </lineage>
</organism>
<keyword evidence="1" id="KW-0472">Membrane</keyword>
<dbReference type="InterPro" id="IPR001633">
    <property type="entry name" value="EAL_dom"/>
</dbReference>
<dbReference type="FunFam" id="3.30.70.270:FF:000001">
    <property type="entry name" value="Diguanylate cyclase domain protein"/>
    <property type="match status" value="1"/>
</dbReference>
<keyword evidence="1" id="KW-1133">Transmembrane helix</keyword>
<gene>
    <name evidence="4" type="ORF">GCM10007989_10870</name>
</gene>
<dbReference type="SUPFAM" id="SSF141868">
    <property type="entry name" value="EAL domain-like"/>
    <property type="match status" value="1"/>
</dbReference>
<evidence type="ECO:0000259" key="2">
    <source>
        <dbReference type="PROSITE" id="PS50883"/>
    </source>
</evidence>
<reference evidence="4" key="2">
    <citation type="submission" date="2020-09" db="EMBL/GenBank/DDBJ databases">
        <authorList>
            <person name="Sun Q."/>
            <person name="Kim S."/>
        </authorList>
    </citation>
    <scope>NUCLEOTIDE SEQUENCE</scope>
    <source>
        <strain evidence="4">KCTC 32437</strain>
    </source>
</reference>
<dbReference type="InterPro" id="IPR000160">
    <property type="entry name" value="GGDEF_dom"/>
</dbReference>
<dbReference type="InterPro" id="IPR007892">
    <property type="entry name" value="CHASE4"/>
</dbReference>
<reference evidence="4" key="1">
    <citation type="journal article" date="2014" name="Int. J. Syst. Evol. Microbiol.">
        <title>Complete genome sequence of Corynebacterium casei LMG S-19264T (=DSM 44701T), isolated from a smear-ripened cheese.</title>
        <authorList>
            <consortium name="US DOE Joint Genome Institute (JGI-PGF)"/>
            <person name="Walter F."/>
            <person name="Albersmeier A."/>
            <person name="Kalinowski J."/>
            <person name="Ruckert C."/>
        </authorList>
    </citation>
    <scope>NUCLEOTIDE SEQUENCE</scope>
    <source>
        <strain evidence="4">KCTC 32437</strain>
    </source>
</reference>
<evidence type="ECO:0000313" key="4">
    <source>
        <dbReference type="EMBL" id="GHA17503.1"/>
    </source>
</evidence>
<dbReference type="Pfam" id="PF00563">
    <property type="entry name" value="EAL"/>
    <property type="match status" value="1"/>
</dbReference>
<dbReference type="PANTHER" id="PTHR44757:SF2">
    <property type="entry name" value="BIOFILM ARCHITECTURE MAINTENANCE PROTEIN MBAA"/>
    <property type="match status" value="1"/>
</dbReference>
<dbReference type="PROSITE" id="PS50887">
    <property type="entry name" value="GGDEF"/>
    <property type="match status" value="1"/>
</dbReference>
<comment type="caution">
    <text evidence="4">The sequence shown here is derived from an EMBL/GenBank/DDBJ whole genome shotgun (WGS) entry which is preliminary data.</text>
</comment>
<evidence type="ECO:0000313" key="5">
    <source>
        <dbReference type="Proteomes" id="UP000646579"/>
    </source>
</evidence>
<sequence length="738" mass="81596">MSEPNRGQGRLRFAARVVLPVVSALLITGTSVIAFLFWTAAEIDDRARERQLGIVREALSDRMEETAQQQESVVVSDTAVGHVAFGFDQVWISRTLGQWMHHFFGHDMNMLVAPDGTVRYAMQDGRTIDTPPELAPQVASQVAAVRREIAGGALHHYRLLNNVPLPRAGGFLKIDGEPAIVSAVPIISDSGRLSQTAGNEYIHVSVAFLDDAVAGEIARKFRLEEVSFDLTPSASSDRANYPVMSPDGRIVAFVSWKAERPGAMLLRQSGPALAMAFAVATLLMIILLRWLRQFSTTAEARRIHAEYMASHDRLTGLYNRNQFDDELETARRRNHADNVLIHIMLLDLDRFKQVNDTLGHQAGDELIRAVGSRLRPLLRPADRLARLGGDEFGILHVSSSSQSDMLDLSRRIIDTLGRPFDLGRSTVYVGVSIGIVTSIGTEFEPQELLRKADIALYEAKAAGRNRAVLYHDQMDQQLQTQHWIEGELRKALKADGQLSVAYQPLVAASSQQTVGAEALVRWTHPTLGRVSPARFIPVAETSGLIEELGTFVLRQACKMGVRHQGKRIAVNISPTQLRNPAFPQALFSVLRETGMSPENLELEITESILLDDEKTANSALTAFREKGIRIALDDFGTGYSSLNYLKRYPVDRIKIDQSFVRQLNEGHASVAIVQALVSLAHAMNMDVTAEGVETSEQARILTQLRCNTLQGYLFSHPIDEAEISAWFAEPEYPTAATA</sequence>